<name>A0A1B1S6T1_9BACT</name>
<sequence length="268" mass="27470">MKKVIFTVITGVCIMAGASSCTRVVAASRNYVTRQVETGSFNGISTSNSVDVVYTQSTGSPRVEIYAPDNEIDRITVETRDGILRVGIKGDNNHKVWGSAKREVRVSAPAVNSLEASSSGDIILKNGMTSNGNITISVSSSSDVIGDNISCTGNIDLSASSSGDIKAGNMKCRNLTAAASSSGDVKIGTLSCDNFTAHAGSSGDVVVRMLTAQNVKAHANSSGDVKLSGTCVNAELNASSSGDINASGLKAKNISKSESSSGSVVYGN</sequence>
<dbReference type="Gene3D" id="2.160.20.120">
    <property type="match status" value="2"/>
</dbReference>
<proteinExistence type="predicted"/>
<dbReference type="PROSITE" id="PS51257">
    <property type="entry name" value="PROKAR_LIPOPROTEIN"/>
    <property type="match status" value="1"/>
</dbReference>
<evidence type="ECO:0000313" key="2">
    <source>
        <dbReference type="EMBL" id="ANU62506.2"/>
    </source>
</evidence>
<dbReference type="GeneID" id="65535466"/>
<reference evidence="3" key="1">
    <citation type="submission" date="2016-04" db="EMBL/GenBank/DDBJ databases">
        <title>Complete Genome Sequences of Twelve Strains of a Stable Defined Moderately Diverse Mouse Microbiota 2 (sDMDMm2).</title>
        <authorList>
            <person name="Uchimura Y."/>
            <person name="Wyss M."/>
            <person name="Brugiroux S."/>
            <person name="Limenitakis J.P."/>
            <person name="Stecher B."/>
            <person name="McCoy K.D."/>
            <person name="Macpherson A.J."/>
        </authorList>
    </citation>
    <scope>NUCLEOTIDE SEQUENCE [LARGE SCALE GENOMIC DNA]</scope>
    <source>
        <strain evidence="3">YL27</strain>
    </source>
</reference>
<accession>A0A1B1S6T1</accession>
<dbReference type="InterPro" id="IPR021255">
    <property type="entry name" value="DUF2807"/>
</dbReference>
<gene>
    <name evidence="2" type="ORF">A4V02_01280</name>
</gene>
<dbReference type="STRING" id="1796646.A4V02_01280"/>
<dbReference type="PANTHER" id="PTHR39200:SF1">
    <property type="entry name" value="AUTO-TRANSPORTER ADHESIN HEAD GIN DOMAIN-CONTAINING PROTEIN-RELATED"/>
    <property type="match status" value="1"/>
</dbReference>
<evidence type="ECO:0000259" key="1">
    <source>
        <dbReference type="Pfam" id="PF10988"/>
    </source>
</evidence>
<dbReference type="RefSeq" id="WP_084273909.1">
    <property type="nucleotide sequence ID" value="NZ_CAJTCT010000054.1"/>
</dbReference>
<dbReference type="EMBL" id="CP015402">
    <property type="protein sequence ID" value="ANU62506.2"/>
    <property type="molecule type" value="Genomic_DNA"/>
</dbReference>
<accession>A0A1Z2XEY1</accession>
<dbReference type="OrthoDB" id="1047698at2"/>
<dbReference type="PANTHER" id="PTHR39200">
    <property type="entry name" value="HYPOTHETICAL EXPORTED PROTEIN"/>
    <property type="match status" value="1"/>
</dbReference>
<dbReference type="AlphaFoldDB" id="A0A1B1S6T1"/>
<dbReference type="Pfam" id="PF10988">
    <property type="entry name" value="DUF2807"/>
    <property type="match status" value="1"/>
</dbReference>
<keyword evidence="3" id="KW-1185">Reference proteome</keyword>
<evidence type="ECO:0000313" key="3">
    <source>
        <dbReference type="Proteomes" id="UP000186351"/>
    </source>
</evidence>
<organism evidence="2 3">
    <name type="scientific">Muribaculum intestinale</name>
    <dbReference type="NCBI Taxonomy" id="1796646"/>
    <lineage>
        <taxon>Bacteria</taxon>
        <taxon>Pseudomonadati</taxon>
        <taxon>Bacteroidota</taxon>
        <taxon>Bacteroidia</taxon>
        <taxon>Bacteroidales</taxon>
        <taxon>Muribaculaceae</taxon>
        <taxon>Muribaculum</taxon>
    </lineage>
</organism>
<feature type="domain" description="Putative auto-transporter adhesin head GIN" evidence="1">
    <location>
        <begin position="41"/>
        <end position="207"/>
    </location>
</feature>
<dbReference type="KEGG" id="pary:A4V02_01280"/>
<dbReference type="Proteomes" id="UP000186351">
    <property type="component" value="Chromosome"/>
</dbReference>
<protein>
    <recommendedName>
        <fullName evidence="1">Putative auto-transporter adhesin head GIN domain-containing protein</fullName>
    </recommendedName>
</protein>